<reference evidence="1" key="1">
    <citation type="journal article" date="2014" name="Genome Announc.">
        <title>De novo whole-genome sequence and genome annotation of Lichtheimia ramosa.</title>
        <authorList>
            <person name="Linde J."/>
            <person name="Schwartze V."/>
            <person name="Binder U."/>
            <person name="Lass-Florl C."/>
            <person name="Voigt K."/>
            <person name="Horn F."/>
        </authorList>
    </citation>
    <scope>NUCLEOTIDE SEQUENCE</scope>
    <source>
        <strain evidence="1">JMRC FSU:6197</strain>
    </source>
</reference>
<organism evidence="1">
    <name type="scientific">Lichtheimia ramosa</name>
    <dbReference type="NCBI Taxonomy" id="688394"/>
    <lineage>
        <taxon>Eukaryota</taxon>
        <taxon>Fungi</taxon>
        <taxon>Fungi incertae sedis</taxon>
        <taxon>Mucoromycota</taxon>
        <taxon>Mucoromycotina</taxon>
        <taxon>Mucoromycetes</taxon>
        <taxon>Mucorales</taxon>
        <taxon>Lichtheimiaceae</taxon>
        <taxon>Lichtheimia</taxon>
    </lineage>
</organism>
<proteinExistence type="predicted"/>
<evidence type="ECO:0000313" key="1">
    <source>
        <dbReference type="EMBL" id="CDS09717.1"/>
    </source>
</evidence>
<dbReference type="AlphaFoldDB" id="A0A077WSS5"/>
<gene>
    <name evidence="1" type="ORF">LRAMOSA02394</name>
</gene>
<sequence length="186" mass="21253">MSHLIIASIFEDLYTNADVFFLHRQVKQEFGKVHKSLAIDGNKHIWTIGQYSPEGPVPGTENLPFHIDPSMLAVSTSSRKGNFTITNHQPFIAWWTRCRMSNDPGTRVLVNYTGETKASEPDVVEFWAGFAVAVEQYNIRNNKRPQSLNKVCFDKYGWDKEKIPGTQAYYITVPHQDPPELTVEPR</sequence>
<dbReference type="OrthoDB" id="2284316at2759"/>
<name>A0A077WSS5_9FUNG</name>
<accession>A0A077WSS5</accession>
<dbReference type="EMBL" id="LK023335">
    <property type="protein sequence ID" value="CDS09717.1"/>
    <property type="molecule type" value="Genomic_DNA"/>
</dbReference>
<protein>
    <submittedName>
        <fullName evidence="1">Uncharacterized protein</fullName>
    </submittedName>
</protein>